<dbReference type="Gramene" id="EOY17483">
    <property type="protein sequence ID" value="EOY17483"/>
    <property type="gene ID" value="TCM_036682"/>
</dbReference>
<dbReference type="InParanoid" id="A0A061FKP3"/>
<evidence type="ECO:0000256" key="1">
    <source>
        <dbReference type="SAM" id="MobiDB-lite"/>
    </source>
</evidence>
<accession>A0A061FKP3</accession>
<dbReference type="Proteomes" id="UP000026915">
    <property type="component" value="Chromosome 8"/>
</dbReference>
<reference evidence="2" key="1">
    <citation type="journal article" date="2013" name="Genome Biol.">
        <title>The genome sequence of the most widely cultivated cacao type and its use to identify candidate genes regulating pod color.</title>
        <authorList>
            <person name="Motamayor J.C."/>
            <person name="Mockaitis K."/>
            <person name="Schmutz J."/>
            <person name="Haiminen N."/>
            <person name="Iii D.L."/>
            <person name="Cornejo O."/>
            <person name="Findley S.D."/>
            <person name="Zheng P."/>
            <person name="Utro F."/>
            <person name="Royaert S."/>
            <person name="Saski C."/>
            <person name="Jenkins J."/>
            <person name="Podicheti R."/>
            <person name="Zhao M."/>
            <person name="Scheffler B.E."/>
            <person name="Stack J.C."/>
            <person name="Feltus F.A."/>
            <person name="Mustiga G.M."/>
            <person name="Amores F."/>
            <person name="Phillips W."/>
            <person name="Marelli J.P."/>
            <person name="May G.D."/>
            <person name="Shapiro H."/>
            <person name="Ma J."/>
            <person name="Bustamante C.D."/>
            <person name="Schnell R.J."/>
            <person name="Main D."/>
            <person name="Gilbert D."/>
            <person name="Parida L."/>
            <person name="Kuhn D.N."/>
        </authorList>
    </citation>
    <scope>NUCLEOTIDE SEQUENCE [LARGE SCALE GENOMIC DNA]</scope>
</reference>
<proteinExistence type="predicted"/>
<evidence type="ECO:0000313" key="3">
    <source>
        <dbReference type="Proteomes" id="UP000026915"/>
    </source>
</evidence>
<feature type="compositionally biased region" description="Basic and acidic residues" evidence="1">
    <location>
        <begin position="20"/>
        <end position="34"/>
    </location>
</feature>
<keyword evidence="3" id="KW-1185">Reference proteome</keyword>
<organism evidence="2 3">
    <name type="scientific">Theobroma cacao</name>
    <name type="common">Cacao</name>
    <name type="synonym">Cocoa</name>
    <dbReference type="NCBI Taxonomy" id="3641"/>
    <lineage>
        <taxon>Eukaryota</taxon>
        <taxon>Viridiplantae</taxon>
        <taxon>Streptophyta</taxon>
        <taxon>Embryophyta</taxon>
        <taxon>Tracheophyta</taxon>
        <taxon>Spermatophyta</taxon>
        <taxon>Magnoliopsida</taxon>
        <taxon>eudicotyledons</taxon>
        <taxon>Gunneridae</taxon>
        <taxon>Pentapetalae</taxon>
        <taxon>rosids</taxon>
        <taxon>malvids</taxon>
        <taxon>Malvales</taxon>
        <taxon>Malvaceae</taxon>
        <taxon>Byttnerioideae</taxon>
        <taxon>Theobroma</taxon>
    </lineage>
</organism>
<gene>
    <name evidence="2" type="ORF">TCM_036682</name>
</gene>
<dbReference type="EMBL" id="CM001886">
    <property type="protein sequence ID" value="EOY17483.1"/>
    <property type="molecule type" value="Genomic_DNA"/>
</dbReference>
<feature type="compositionally biased region" description="Basic and acidic residues" evidence="1">
    <location>
        <begin position="1"/>
        <end position="10"/>
    </location>
</feature>
<evidence type="ECO:0000313" key="2">
    <source>
        <dbReference type="EMBL" id="EOY17483.1"/>
    </source>
</evidence>
<sequence>MKNENSEKPKPYKSKSRRSKIQDEDYDKKEDRKIMKTRKIQKSKVSSTPTSSRRKIRITKDSSKFQPISPKREI</sequence>
<dbReference type="AlphaFoldDB" id="A0A061FKP3"/>
<name>A0A061FKP3_THECC</name>
<protein>
    <submittedName>
        <fullName evidence="2">Uncharacterized protein</fullName>
    </submittedName>
</protein>
<dbReference type="HOGENOM" id="CLU_2692801_0_0_1"/>
<feature type="region of interest" description="Disordered" evidence="1">
    <location>
        <begin position="1"/>
        <end position="74"/>
    </location>
</feature>